<dbReference type="GO" id="GO:0006355">
    <property type="term" value="P:regulation of DNA-templated transcription"/>
    <property type="evidence" value="ECO:0007669"/>
    <property type="project" value="InterPro"/>
</dbReference>
<keyword evidence="3 5" id="KW-0539">Nucleus</keyword>
<keyword evidence="5" id="KW-0010">Activator</keyword>
<name>A0A2P5DFC3_PARAD</name>
<comment type="caution">
    <text evidence="10">The sequence shown here is derived from an EMBL/GenBank/DDBJ whole genome shotgun (WGS) entry which is preliminary data.</text>
</comment>
<keyword evidence="5" id="KW-0804">Transcription</keyword>
<dbReference type="PROSITE" id="PS51666">
    <property type="entry name" value="QLQ"/>
    <property type="match status" value="1"/>
</dbReference>
<protein>
    <recommendedName>
        <fullName evidence="5">Growth-regulating factor</fullName>
    </recommendedName>
</protein>
<evidence type="ECO:0000259" key="9">
    <source>
        <dbReference type="PROSITE" id="PS51667"/>
    </source>
</evidence>
<dbReference type="Proteomes" id="UP000237105">
    <property type="component" value="Unassembled WGS sequence"/>
</dbReference>
<evidence type="ECO:0000313" key="11">
    <source>
        <dbReference type="Proteomes" id="UP000237105"/>
    </source>
</evidence>
<dbReference type="InterPro" id="IPR014978">
    <property type="entry name" value="Gln-Leu-Gln_QLQ"/>
</dbReference>
<comment type="function">
    <text evidence="5">Transcription activator.</text>
</comment>
<evidence type="ECO:0000256" key="3">
    <source>
        <dbReference type="ARBA" id="ARBA00023242"/>
    </source>
</evidence>
<dbReference type="SMART" id="SM00951">
    <property type="entry name" value="QLQ"/>
    <property type="match status" value="1"/>
</dbReference>
<dbReference type="STRING" id="3476.A0A2P5DFC3"/>
<dbReference type="InterPro" id="IPR031137">
    <property type="entry name" value="GRF"/>
</dbReference>
<evidence type="ECO:0000313" key="10">
    <source>
        <dbReference type="EMBL" id="PON71986.1"/>
    </source>
</evidence>
<comment type="caution">
    <text evidence="4">Lacks conserved residue(s) required for the propagation of feature annotation.</text>
</comment>
<keyword evidence="5" id="KW-0805">Transcription regulation</keyword>
<proteinExistence type="inferred from homology"/>
<feature type="chain" id="PRO_5015188814" description="Growth-regulating factor" evidence="7">
    <location>
        <begin position="16"/>
        <end position="496"/>
    </location>
</feature>
<dbReference type="OrthoDB" id="1937002at2759"/>
<comment type="subcellular location">
    <subcellularLocation>
        <location evidence="1 5">Nucleus</location>
    </subcellularLocation>
</comment>
<gene>
    <name evidence="10" type="ORF">PanWU01x14_068280</name>
</gene>
<dbReference type="EMBL" id="JXTB01000041">
    <property type="protein sequence ID" value="PON71986.1"/>
    <property type="molecule type" value="Genomic_DNA"/>
</dbReference>
<evidence type="ECO:0000256" key="6">
    <source>
        <dbReference type="SAM" id="MobiDB-lite"/>
    </source>
</evidence>
<dbReference type="Pfam" id="PF08879">
    <property type="entry name" value="WRC"/>
    <property type="match status" value="1"/>
</dbReference>
<evidence type="ECO:0000256" key="2">
    <source>
        <dbReference type="ARBA" id="ARBA00008122"/>
    </source>
</evidence>
<accession>A0A2P5DFC3</accession>
<feature type="region of interest" description="Disordered" evidence="6">
    <location>
        <begin position="146"/>
        <end position="188"/>
    </location>
</feature>
<feature type="domain" description="QLQ" evidence="8">
    <location>
        <begin position="59"/>
        <end position="94"/>
    </location>
</feature>
<evidence type="ECO:0000256" key="5">
    <source>
        <dbReference type="RuleBase" id="RU367127"/>
    </source>
</evidence>
<dbReference type="GO" id="GO:0006351">
    <property type="term" value="P:DNA-templated transcription"/>
    <property type="evidence" value="ECO:0007669"/>
    <property type="project" value="UniProtKB-UniRule"/>
</dbReference>
<sequence>MMMILIIKLITTVNFNPPKEPSHNTCYSPSTTTTNTTTAVSYNALKSPRGAMAAFVGFPFTSAQLKELERQAVIYKYMAASVPVPHELLLPFTRNLSASAVSHYPFGSEFKVRFSNGRDAEPGRCKRTDGKKWRCSRDVAPDQKYCERHMNRGRSRSRKHVEVQINNNNNNNNKRTRHDNSNSNQHALSALSSSATLATNSNISHNHFLGSSPALPYHPSPVFESVASLSADKDGRSLEWMMKREAVAMAASDPRWLHLMQTRMEIPLKPSFCDTNNASIFSHHAEEEPFLNLNSYARFGTGGVGGDEQDRECGLFLDPEAVALDNQTNSETPRSFIDAWSKTGMEETMVHSTGGVNQSSVSLQGKLSPSSLTLSMGGSSSINGEMGRTQMVTGFNGSDTKSRITSWLTPAPWVASRPGGPLAEVLRPSSVTATTSAASDPSSPFAGYGDPGSPPATAVSSPSGVLQKTVASLSDSSGCSSPALASSKVNAEIALL</sequence>
<dbReference type="InterPro" id="IPR014977">
    <property type="entry name" value="WRC_dom"/>
</dbReference>
<evidence type="ECO:0000256" key="1">
    <source>
        <dbReference type="ARBA" id="ARBA00004123"/>
    </source>
</evidence>
<dbReference type="Pfam" id="PF08880">
    <property type="entry name" value="QLQ"/>
    <property type="match status" value="1"/>
</dbReference>
<evidence type="ECO:0000256" key="7">
    <source>
        <dbReference type="SAM" id="SignalP"/>
    </source>
</evidence>
<reference evidence="11" key="1">
    <citation type="submission" date="2016-06" db="EMBL/GenBank/DDBJ databases">
        <title>Parallel loss of symbiosis genes in relatives of nitrogen-fixing non-legume Parasponia.</title>
        <authorList>
            <person name="Van Velzen R."/>
            <person name="Holmer R."/>
            <person name="Bu F."/>
            <person name="Rutten L."/>
            <person name="Van Zeijl A."/>
            <person name="Liu W."/>
            <person name="Santuari L."/>
            <person name="Cao Q."/>
            <person name="Sharma T."/>
            <person name="Shen D."/>
            <person name="Roswanjaya Y."/>
            <person name="Wardhani T."/>
            <person name="Kalhor M.S."/>
            <person name="Jansen J."/>
            <person name="Van den Hoogen J."/>
            <person name="Gungor B."/>
            <person name="Hartog M."/>
            <person name="Hontelez J."/>
            <person name="Verver J."/>
            <person name="Yang W.-C."/>
            <person name="Schijlen E."/>
            <person name="Repin R."/>
            <person name="Schilthuizen M."/>
            <person name="Schranz E."/>
            <person name="Heidstra R."/>
            <person name="Miyata K."/>
            <person name="Fedorova E."/>
            <person name="Kohlen W."/>
            <person name="Bisseling T."/>
            <person name="Smit S."/>
            <person name="Geurts R."/>
        </authorList>
    </citation>
    <scope>NUCLEOTIDE SEQUENCE [LARGE SCALE GENOMIC DNA]</scope>
    <source>
        <strain evidence="11">cv. WU1-14</strain>
    </source>
</reference>
<feature type="signal peptide" evidence="7">
    <location>
        <begin position="1"/>
        <end position="15"/>
    </location>
</feature>
<dbReference type="AlphaFoldDB" id="A0A2P5DFC3"/>
<keyword evidence="7" id="KW-0732">Signal</keyword>
<comment type="domain">
    <text evidence="5">The QLQ domain and WRC domain may be involved in protein-protein interaction and DNA-binding, respectively.</text>
</comment>
<organism evidence="10 11">
    <name type="scientific">Parasponia andersonii</name>
    <name type="common">Sponia andersonii</name>
    <dbReference type="NCBI Taxonomy" id="3476"/>
    <lineage>
        <taxon>Eukaryota</taxon>
        <taxon>Viridiplantae</taxon>
        <taxon>Streptophyta</taxon>
        <taxon>Embryophyta</taxon>
        <taxon>Tracheophyta</taxon>
        <taxon>Spermatophyta</taxon>
        <taxon>Magnoliopsida</taxon>
        <taxon>eudicotyledons</taxon>
        <taxon>Gunneridae</taxon>
        <taxon>Pentapetalae</taxon>
        <taxon>rosids</taxon>
        <taxon>fabids</taxon>
        <taxon>Rosales</taxon>
        <taxon>Cannabaceae</taxon>
        <taxon>Parasponia</taxon>
    </lineage>
</organism>
<feature type="compositionally biased region" description="Low complexity" evidence="6">
    <location>
        <begin position="433"/>
        <end position="444"/>
    </location>
</feature>
<evidence type="ECO:0000256" key="4">
    <source>
        <dbReference type="PROSITE-ProRule" id="PRU01002"/>
    </source>
</evidence>
<dbReference type="PANTHER" id="PTHR31602:SF101">
    <property type="entry name" value="GROWTH-REGULATING FACTOR 7"/>
    <property type="match status" value="1"/>
</dbReference>
<comment type="similarity">
    <text evidence="2 5">Belongs to the GRF family.</text>
</comment>
<keyword evidence="11" id="KW-1185">Reference proteome</keyword>
<dbReference type="PROSITE" id="PS51667">
    <property type="entry name" value="WRC"/>
    <property type="match status" value="1"/>
</dbReference>
<dbReference type="GO" id="GO:0099402">
    <property type="term" value="P:plant organ development"/>
    <property type="evidence" value="ECO:0007669"/>
    <property type="project" value="UniProtKB-ARBA"/>
</dbReference>
<dbReference type="PANTHER" id="PTHR31602">
    <property type="entry name" value="GROWTH-REGULATING FACTOR 5"/>
    <property type="match status" value="1"/>
</dbReference>
<feature type="region of interest" description="Disordered" evidence="6">
    <location>
        <begin position="433"/>
        <end position="463"/>
    </location>
</feature>
<feature type="domain" description="WRC" evidence="9">
    <location>
        <begin position="119"/>
        <end position="163"/>
    </location>
</feature>
<evidence type="ECO:0000259" key="8">
    <source>
        <dbReference type="PROSITE" id="PS51666"/>
    </source>
</evidence>
<dbReference type="GO" id="GO:0005634">
    <property type="term" value="C:nucleus"/>
    <property type="evidence" value="ECO:0007669"/>
    <property type="project" value="UniProtKB-SubCell"/>
</dbReference>
<dbReference type="GO" id="GO:0005524">
    <property type="term" value="F:ATP binding"/>
    <property type="evidence" value="ECO:0007669"/>
    <property type="project" value="UniProtKB-UniRule"/>
</dbReference>